<accession>A0ABX7QRQ2</accession>
<keyword evidence="3" id="KW-0804">Transcription</keyword>
<dbReference type="SUPFAM" id="SSF46689">
    <property type="entry name" value="Homeodomain-like"/>
    <property type="match status" value="1"/>
</dbReference>
<dbReference type="PRINTS" id="PR00032">
    <property type="entry name" value="HTHARAC"/>
</dbReference>
<dbReference type="Pfam" id="PF12833">
    <property type="entry name" value="HTH_18"/>
    <property type="match status" value="1"/>
</dbReference>
<feature type="region of interest" description="Disordered" evidence="4">
    <location>
        <begin position="1"/>
        <end position="32"/>
    </location>
</feature>
<name>A0ABX7QRQ2_9GAMM</name>
<evidence type="ECO:0000256" key="3">
    <source>
        <dbReference type="ARBA" id="ARBA00023163"/>
    </source>
</evidence>
<sequence>MTEQLSRLRGTGLQVPTKSESPKKPLNSPLDLANPQLQHISTRNSLSNFEYIKQLLGEESALKLFDGILQNPDSQLYRCYQGKPLDLNFFCSPDYWYCNEINLRIFANAAALGVDLEQMGYHTVQMSLQQRQQTILGLIHLLGVEKIFKQAQKVNALYNRTKSVEIYSVSKTGVMGQLQYHPGLQHSLHVTTYNIGCYRGVLEYLGYQEVKVELLEEHFATDTQPGSTMLGFSWKPMSLKQRLAMLLGNLMCPRLFTQYLSSSQCLRRYHQPVVDAHQYYQQRTQNLITELEQQYGQRLSLKQLEIERLNDVVTEQQAVLTRLQDPFALRAEKWLEQNGCKMGVSATDFAADFCMSERTLNRKLGDSLGAPAKTLINRYKLNKSRHLLEQGVPIIHTAEACGFSSPSYFTQAFKKQFGYTPSECKAS</sequence>
<dbReference type="EMBL" id="CP071503">
    <property type="protein sequence ID" value="QSX33395.1"/>
    <property type="molecule type" value="Genomic_DNA"/>
</dbReference>
<dbReference type="InterPro" id="IPR009057">
    <property type="entry name" value="Homeodomain-like_sf"/>
</dbReference>
<dbReference type="InterPro" id="IPR018060">
    <property type="entry name" value="HTH_AraC"/>
</dbReference>
<evidence type="ECO:0000256" key="4">
    <source>
        <dbReference type="SAM" id="MobiDB-lite"/>
    </source>
</evidence>
<protein>
    <submittedName>
        <fullName evidence="6">Helix-turn-helix domain-containing protein</fullName>
    </submittedName>
</protein>
<dbReference type="Gene3D" id="1.10.10.60">
    <property type="entry name" value="Homeodomain-like"/>
    <property type="match status" value="1"/>
</dbReference>
<organism evidence="6 7">
    <name type="scientific">Shewanella avicenniae</name>
    <dbReference type="NCBI Taxonomy" id="2814294"/>
    <lineage>
        <taxon>Bacteria</taxon>
        <taxon>Pseudomonadati</taxon>
        <taxon>Pseudomonadota</taxon>
        <taxon>Gammaproteobacteria</taxon>
        <taxon>Alteromonadales</taxon>
        <taxon>Shewanellaceae</taxon>
        <taxon>Shewanella</taxon>
    </lineage>
</organism>
<reference evidence="6 7" key="1">
    <citation type="submission" date="2021-03" db="EMBL/GenBank/DDBJ databases">
        <title>Novel species identification of genus Shewanella.</title>
        <authorList>
            <person name="Liu G."/>
            <person name="Zhang Q."/>
        </authorList>
    </citation>
    <scope>NUCLEOTIDE SEQUENCE [LARGE SCALE GENOMIC DNA]</scope>
    <source>
        <strain evidence="6 7">FJAT-51800</strain>
    </source>
</reference>
<gene>
    <name evidence="6" type="ORF">JYB87_17020</name>
</gene>
<dbReference type="InterPro" id="IPR020449">
    <property type="entry name" value="Tscrpt_reg_AraC-type_HTH"/>
</dbReference>
<dbReference type="RefSeq" id="WP_207354628.1">
    <property type="nucleotide sequence ID" value="NZ_CP071503.1"/>
</dbReference>
<evidence type="ECO:0000313" key="7">
    <source>
        <dbReference type="Proteomes" id="UP000662770"/>
    </source>
</evidence>
<evidence type="ECO:0000256" key="2">
    <source>
        <dbReference type="ARBA" id="ARBA00023125"/>
    </source>
</evidence>
<dbReference type="PROSITE" id="PS01124">
    <property type="entry name" value="HTH_ARAC_FAMILY_2"/>
    <property type="match status" value="1"/>
</dbReference>
<evidence type="ECO:0000313" key="6">
    <source>
        <dbReference type="EMBL" id="QSX33395.1"/>
    </source>
</evidence>
<evidence type="ECO:0000256" key="1">
    <source>
        <dbReference type="ARBA" id="ARBA00023015"/>
    </source>
</evidence>
<keyword evidence="7" id="KW-1185">Reference proteome</keyword>
<feature type="domain" description="HTH araC/xylS-type" evidence="5">
    <location>
        <begin position="329"/>
        <end position="427"/>
    </location>
</feature>
<dbReference type="SMART" id="SM00342">
    <property type="entry name" value="HTH_ARAC"/>
    <property type="match status" value="1"/>
</dbReference>
<dbReference type="PANTHER" id="PTHR43280">
    <property type="entry name" value="ARAC-FAMILY TRANSCRIPTIONAL REGULATOR"/>
    <property type="match status" value="1"/>
</dbReference>
<dbReference type="Proteomes" id="UP000662770">
    <property type="component" value="Chromosome"/>
</dbReference>
<evidence type="ECO:0000259" key="5">
    <source>
        <dbReference type="PROSITE" id="PS01124"/>
    </source>
</evidence>
<keyword evidence="2" id="KW-0238">DNA-binding</keyword>
<dbReference type="PANTHER" id="PTHR43280:SF2">
    <property type="entry name" value="HTH-TYPE TRANSCRIPTIONAL REGULATOR EXSA"/>
    <property type="match status" value="1"/>
</dbReference>
<proteinExistence type="predicted"/>
<keyword evidence="1" id="KW-0805">Transcription regulation</keyword>